<dbReference type="Pfam" id="PF00271">
    <property type="entry name" value="Helicase_C"/>
    <property type="match status" value="1"/>
</dbReference>
<keyword evidence="3" id="KW-0238">DNA-binding</keyword>
<evidence type="ECO:0000313" key="6">
    <source>
        <dbReference type="EMBL" id="CAH0416545.1"/>
    </source>
</evidence>
<dbReference type="InterPro" id="IPR001650">
    <property type="entry name" value="Helicase_C-like"/>
</dbReference>
<evidence type="ECO:0000256" key="3">
    <source>
        <dbReference type="ARBA" id="ARBA00023125"/>
    </source>
</evidence>
<accession>A0ABM8Z593</accession>
<reference evidence="6 7" key="1">
    <citation type="submission" date="2021-11" db="EMBL/GenBank/DDBJ databases">
        <authorList>
            <person name="Depoorter E."/>
        </authorList>
    </citation>
    <scope>NUCLEOTIDE SEQUENCE [LARGE SCALE GENOMIC DNA]</scope>
    <source>
        <strain evidence="6 7">LMG 24289</strain>
    </source>
</reference>
<dbReference type="EMBL" id="CAKKNS010000003">
    <property type="protein sequence ID" value="CAH0416545.1"/>
    <property type="molecule type" value="Genomic_DNA"/>
</dbReference>
<dbReference type="PROSITE" id="PS51194">
    <property type="entry name" value="HELICASE_CTER"/>
    <property type="match status" value="1"/>
</dbReference>
<dbReference type="InterPro" id="IPR027417">
    <property type="entry name" value="P-loop_NTPase"/>
</dbReference>
<evidence type="ECO:0000259" key="5">
    <source>
        <dbReference type="PROSITE" id="PS51194"/>
    </source>
</evidence>
<dbReference type="PANTHER" id="PTHR30580">
    <property type="entry name" value="PRIMOSOMAL PROTEIN N"/>
    <property type="match status" value="1"/>
</dbReference>
<organism evidence="6 7">
    <name type="scientific">Periweissella fabaria</name>
    <dbReference type="NCBI Taxonomy" id="546157"/>
    <lineage>
        <taxon>Bacteria</taxon>
        <taxon>Bacillati</taxon>
        <taxon>Bacillota</taxon>
        <taxon>Bacilli</taxon>
        <taxon>Lactobacillales</taxon>
        <taxon>Lactobacillaceae</taxon>
        <taxon>Periweissella</taxon>
    </lineage>
</organism>
<dbReference type="SUPFAM" id="SSF52540">
    <property type="entry name" value="P-loop containing nucleoside triphosphate hydrolases"/>
    <property type="match status" value="1"/>
</dbReference>
<name>A0ABM8Z593_9LACO</name>
<dbReference type="RefSeq" id="WP_230096607.1">
    <property type="nucleotide sequence ID" value="NZ_CAKKNS010000003.1"/>
</dbReference>
<keyword evidence="1" id="KW-0547">Nucleotide-binding</keyword>
<dbReference type="EC" id="3.6.4.12" evidence="6"/>
<dbReference type="SMART" id="SM00490">
    <property type="entry name" value="HELICc"/>
    <property type="match status" value="1"/>
</dbReference>
<gene>
    <name evidence="6" type="primary">comFA</name>
    <name evidence="6" type="ORF">WFA24289_00849</name>
</gene>
<proteinExistence type="predicted"/>
<feature type="domain" description="Helicase ATP-binding" evidence="4">
    <location>
        <begin position="102"/>
        <end position="254"/>
    </location>
</feature>
<evidence type="ECO:0000313" key="7">
    <source>
        <dbReference type="Proteomes" id="UP000789707"/>
    </source>
</evidence>
<dbReference type="InterPro" id="IPR014001">
    <property type="entry name" value="Helicase_ATP-bd"/>
</dbReference>
<dbReference type="SMART" id="SM00487">
    <property type="entry name" value="DEXDc"/>
    <property type="match status" value="1"/>
</dbReference>
<keyword evidence="2" id="KW-0067">ATP-binding</keyword>
<dbReference type="GO" id="GO:0016787">
    <property type="term" value="F:hydrolase activity"/>
    <property type="evidence" value="ECO:0007669"/>
    <property type="project" value="UniProtKB-KW"/>
</dbReference>
<dbReference type="Proteomes" id="UP000789707">
    <property type="component" value="Unassembled WGS sequence"/>
</dbReference>
<dbReference type="InterPro" id="IPR006935">
    <property type="entry name" value="Helicase/UvrB_N"/>
</dbReference>
<keyword evidence="7" id="KW-1185">Reference proteome</keyword>
<dbReference type="GO" id="GO:0003678">
    <property type="term" value="F:DNA helicase activity"/>
    <property type="evidence" value="ECO:0007669"/>
    <property type="project" value="UniProtKB-EC"/>
</dbReference>
<dbReference type="PANTHER" id="PTHR30580:SF1">
    <property type="entry name" value="COMF OPERON PROTEIN 1"/>
    <property type="match status" value="1"/>
</dbReference>
<protein>
    <submittedName>
        <fullName evidence="6">ComF operon protein 1</fullName>
        <ecNumber evidence="6">3.6.4.12</ecNumber>
    </submittedName>
</protein>
<feature type="domain" description="Helicase C-terminal" evidence="5">
    <location>
        <begin position="281"/>
        <end position="430"/>
    </location>
</feature>
<evidence type="ECO:0000256" key="2">
    <source>
        <dbReference type="ARBA" id="ARBA00022840"/>
    </source>
</evidence>
<dbReference type="Pfam" id="PF04851">
    <property type="entry name" value="ResIII"/>
    <property type="match status" value="1"/>
</dbReference>
<dbReference type="Gene3D" id="3.40.50.300">
    <property type="entry name" value="P-loop containing nucleotide triphosphate hydrolases"/>
    <property type="match status" value="2"/>
</dbReference>
<evidence type="ECO:0000256" key="1">
    <source>
        <dbReference type="ARBA" id="ARBA00022741"/>
    </source>
</evidence>
<dbReference type="PROSITE" id="PS51192">
    <property type="entry name" value="HELICASE_ATP_BIND_1"/>
    <property type="match status" value="1"/>
</dbReference>
<comment type="caution">
    <text evidence="6">The sequence shown here is derived from an EMBL/GenBank/DDBJ whole genome shotgun (WGS) entry which is preliminary data.</text>
</comment>
<sequence length="430" mass="49112">MQMSNFYGRLLVIGKEQFDANQVPRLIGIPAIKNKRCQRCFNKVARQWQLPNGEQYCRWCLQFGRLTTKQMLVTIAEPNSFPIFTGWQWDGTLTPAQQRVVNEIQSHQQNHLIWAVTGAGKTEILFPIIAQALHKQQRICLAAPRIDVILELVPRITAVFPTISTAILYGKAKEPYRYSQLVICTTHQLINFRAAFDLLIIDEIDSFPFANNAMLKYVPKLALKENGRLIAMTATPSYRHLLTFCHRSYLPARFHGFALPTIKRVVVPKWRQLIKNNQLPPVLAKYLKHNGQAQQCLIFVPTIREVALVEKAIQQRFGNLKVMGVSAQDPERIQKVQLMRAQQIQYLVTTTILERGVTLPDIDVIILGADHVNFTSRSLIQIAGRVGRKVSRPTGLVLAIVSQPSWQVWLAQITINWLNYQARKGDKHEL</sequence>
<evidence type="ECO:0000259" key="4">
    <source>
        <dbReference type="PROSITE" id="PS51192"/>
    </source>
</evidence>
<keyword evidence="6" id="KW-0378">Hydrolase</keyword>